<gene>
    <name evidence="2" type="ORF">MCHLO_07385</name>
</gene>
<dbReference type="Proteomes" id="UP000815677">
    <property type="component" value="Unassembled WGS sequence"/>
</dbReference>
<feature type="region of interest" description="Disordered" evidence="1">
    <location>
        <begin position="93"/>
        <end position="141"/>
    </location>
</feature>
<accession>A0ABQ0LHU4</accession>
<organism evidence="2 3">
    <name type="scientific">Mycena chlorophos</name>
    <name type="common">Agaric fungus</name>
    <name type="synonym">Agaricus chlorophos</name>
    <dbReference type="NCBI Taxonomy" id="658473"/>
    <lineage>
        <taxon>Eukaryota</taxon>
        <taxon>Fungi</taxon>
        <taxon>Dikarya</taxon>
        <taxon>Basidiomycota</taxon>
        <taxon>Agaricomycotina</taxon>
        <taxon>Agaricomycetes</taxon>
        <taxon>Agaricomycetidae</taxon>
        <taxon>Agaricales</taxon>
        <taxon>Marasmiineae</taxon>
        <taxon>Mycenaceae</taxon>
        <taxon>Mycena</taxon>
    </lineage>
</organism>
<evidence type="ECO:0000313" key="2">
    <source>
        <dbReference type="EMBL" id="GAT50109.1"/>
    </source>
</evidence>
<proteinExistence type="predicted"/>
<reference evidence="2" key="1">
    <citation type="submission" date="2014-09" db="EMBL/GenBank/DDBJ databases">
        <title>Genome sequence of the luminous mushroom Mycena chlorophos for searching fungal bioluminescence genes.</title>
        <authorList>
            <person name="Tanaka Y."/>
            <person name="Kasuga D."/>
            <person name="Oba Y."/>
            <person name="Hase S."/>
            <person name="Sato K."/>
            <person name="Oba Y."/>
            <person name="Sakakibara Y."/>
        </authorList>
    </citation>
    <scope>NUCLEOTIDE SEQUENCE</scope>
</reference>
<evidence type="ECO:0000313" key="3">
    <source>
        <dbReference type="Proteomes" id="UP000815677"/>
    </source>
</evidence>
<evidence type="ECO:0008006" key="4">
    <source>
        <dbReference type="Google" id="ProtNLM"/>
    </source>
</evidence>
<evidence type="ECO:0000256" key="1">
    <source>
        <dbReference type="SAM" id="MobiDB-lite"/>
    </source>
</evidence>
<feature type="compositionally biased region" description="Basic and acidic residues" evidence="1">
    <location>
        <begin position="118"/>
        <end position="127"/>
    </location>
</feature>
<protein>
    <recommendedName>
        <fullName evidence="4">Ribosome biogenesis protein SLX9</fullName>
    </recommendedName>
</protein>
<name>A0ABQ0LHU4_MYCCL</name>
<feature type="region of interest" description="Disordered" evidence="1">
    <location>
        <begin position="183"/>
        <end position="215"/>
    </location>
</feature>
<keyword evidence="3" id="KW-1185">Reference proteome</keyword>
<dbReference type="EMBL" id="DF846267">
    <property type="protein sequence ID" value="GAT50109.1"/>
    <property type="molecule type" value="Genomic_DNA"/>
</dbReference>
<sequence>MDSVCSPDTTSAQLASLSASLTGLPSRTPHGTRHLRPLLPRPACEAREEPFVVRVTPRFALSYERPKNKKTSTRHVPARADTENTVWLLATTAVHRRDRSQPATPYERRSAGQKRRREREARERRENPPQVFDARRSAAQRARRQRELAAEIQANLRIPQYSDERAQNGRSIAQSLRRKVEKANRMLDEDPDCDTTESLTKALWDEHDANNTRRE</sequence>
<feature type="compositionally biased region" description="Basic and acidic residues" evidence="1">
    <location>
        <begin position="203"/>
        <end position="215"/>
    </location>
</feature>